<evidence type="ECO:0000256" key="5">
    <source>
        <dbReference type="ARBA" id="ARBA00022781"/>
    </source>
</evidence>
<comment type="function">
    <text evidence="10 13">F(1)F(0) ATP synthase produces ATP from ADP in the presence of a proton or sodium gradient. F-type ATPases consist of two structural domains, F(1) containing the extramembraneous catalytic core and F(0) containing the membrane proton channel, linked together by a central stalk and a peripheral stalk. During catalysis, ATP synthesis in the catalytic domain of F(1) is coupled via a rotary mechanism of the central stalk subunits to proton translocation.</text>
</comment>
<dbReference type="GO" id="GO:0045259">
    <property type="term" value="C:proton-transporting ATP synthase complex"/>
    <property type="evidence" value="ECO:0007669"/>
    <property type="project" value="UniProtKB-KW"/>
</dbReference>
<keyword evidence="6 13" id="KW-1133">Transmembrane helix</keyword>
<comment type="similarity">
    <text evidence="1 13 14">Belongs to the ATPase B chain family.</text>
</comment>
<evidence type="ECO:0000256" key="14">
    <source>
        <dbReference type="RuleBase" id="RU003848"/>
    </source>
</evidence>
<sequence>MISSAFAAEHAAEAGHAAVPFYADPHVWVYIAFLLVVGLAFKPVFNAIGAALDGRAAKIKARLDEAHKLREDAQEMLATYQRKQHDAMKEAEEIIAHAKSEAERLSKQAAKDLEEALKRREAQALERIAQAEAAALKEVQNVAVDVAMSAAQKVLAQSVSDAQKAALADAAIADLSRKFH</sequence>
<keyword evidence="8 13" id="KW-0472">Membrane</keyword>
<evidence type="ECO:0000256" key="8">
    <source>
        <dbReference type="ARBA" id="ARBA00023136"/>
    </source>
</evidence>
<evidence type="ECO:0000256" key="12">
    <source>
        <dbReference type="ARBA" id="ARBA00037847"/>
    </source>
</evidence>
<keyword evidence="5 13" id="KW-0375">Hydrogen ion transport</keyword>
<keyword evidence="17" id="KW-1185">Reference proteome</keyword>
<feature type="coiled-coil region" evidence="15">
    <location>
        <begin position="56"/>
        <end position="134"/>
    </location>
</feature>
<evidence type="ECO:0000256" key="7">
    <source>
        <dbReference type="ARBA" id="ARBA00023065"/>
    </source>
</evidence>
<keyword evidence="13" id="KW-1003">Cell membrane</keyword>
<evidence type="ECO:0000256" key="9">
    <source>
        <dbReference type="ARBA" id="ARBA00023310"/>
    </source>
</evidence>
<comment type="function">
    <text evidence="11">Component of the F(0) channel, it forms part of the peripheral stalk, linking F(1) to F(0). The b'-subunit is a diverged and duplicated form of b found in plants and photosynthetic bacteria.</text>
</comment>
<dbReference type="GO" id="GO:0046961">
    <property type="term" value="F:proton-transporting ATPase activity, rotational mechanism"/>
    <property type="evidence" value="ECO:0007669"/>
    <property type="project" value="TreeGrafter"/>
</dbReference>
<evidence type="ECO:0000256" key="10">
    <source>
        <dbReference type="ARBA" id="ARBA00025198"/>
    </source>
</evidence>
<comment type="caution">
    <text evidence="16">The sequence shown here is derived from an EMBL/GenBank/DDBJ whole genome shotgun (WGS) entry which is preliminary data.</text>
</comment>
<keyword evidence="4 13" id="KW-0812">Transmembrane</keyword>
<dbReference type="InterPro" id="IPR050059">
    <property type="entry name" value="ATP_synthase_B_chain"/>
</dbReference>
<reference evidence="16 17" key="1">
    <citation type="submission" date="2020-02" db="EMBL/GenBank/DDBJ databases">
        <authorList>
            <person name="Dziuba M."/>
            <person name="Kuznetsov B."/>
            <person name="Mardanov A."/>
            <person name="Ravin N."/>
            <person name="Grouzdev D."/>
        </authorList>
    </citation>
    <scope>NUCLEOTIDE SEQUENCE [LARGE SCALE GENOMIC DNA]</scope>
    <source>
        <strain evidence="16 17">SpK</strain>
    </source>
</reference>
<name>A0A7C9QX65_9PROT</name>
<comment type="subcellular location">
    <subcellularLocation>
        <location evidence="13">Cell membrane</location>
        <topology evidence="13">Single-pass membrane protein</topology>
    </subcellularLocation>
    <subcellularLocation>
        <location evidence="12">Endomembrane system</location>
        <topology evidence="12">Single-pass membrane protein</topology>
    </subcellularLocation>
</comment>
<dbReference type="CDD" id="cd06503">
    <property type="entry name" value="ATP-synt_Fo_b"/>
    <property type="match status" value="1"/>
</dbReference>
<evidence type="ECO:0000256" key="4">
    <source>
        <dbReference type="ARBA" id="ARBA00022692"/>
    </source>
</evidence>
<dbReference type="EMBL" id="JAAIYP010000040">
    <property type="protein sequence ID" value="NFV81436.1"/>
    <property type="molecule type" value="Genomic_DNA"/>
</dbReference>
<evidence type="ECO:0000256" key="3">
    <source>
        <dbReference type="ARBA" id="ARBA00022547"/>
    </source>
</evidence>
<dbReference type="RefSeq" id="WP_163681497.1">
    <property type="nucleotide sequence ID" value="NZ_JAAIYP010000040.1"/>
</dbReference>
<keyword evidence="9 13" id="KW-0066">ATP synthesis</keyword>
<dbReference type="HAMAP" id="MF_01398">
    <property type="entry name" value="ATP_synth_b_bprime"/>
    <property type="match status" value="1"/>
</dbReference>
<proteinExistence type="inferred from homology"/>
<evidence type="ECO:0000256" key="2">
    <source>
        <dbReference type="ARBA" id="ARBA00022448"/>
    </source>
</evidence>
<feature type="transmembrane region" description="Helical" evidence="13">
    <location>
        <begin position="27"/>
        <end position="52"/>
    </location>
</feature>
<evidence type="ECO:0000256" key="6">
    <source>
        <dbReference type="ARBA" id="ARBA00022989"/>
    </source>
</evidence>
<evidence type="ECO:0000313" key="17">
    <source>
        <dbReference type="Proteomes" id="UP000480684"/>
    </source>
</evidence>
<accession>A0A7C9QX65</accession>
<evidence type="ECO:0000256" key="15">
    <source>
        <dbReference type="SAM" id="Coils"/>
    </source>
</evidence>
<dbReference type="Pfam" id="PF00430">
    <property type="entry name" value="ATP-synt_B"/>
    <property type="match status" value="1"/>
</dbReference>
<dbReference type="GO" id="GO:0046933">
    <property type="term" value="F:proton-transporting ATP synthase activity, rotational mechanism"/>
    <property type="evidence" value="ECO:0007669"/>
    <property type="project" value="UniProtKB-UniRule"/>
</dbReference>
<keyword evidence="15" id="KW-0175">Coiled coil</keyword>
<gene>
    <name evidence="13" type="primary">atpF</name>
    <name evidence="16" type="ORF">G4223_15080</name>
</gene>
<keyword evidence="2 13" id="KW-0813">Transport</keyword>
<dbReference type="GO" id="GO:0012505">
    <property type="term" value="C:endomembrane system"/>
    <property type="evidence" value="ECO:0007669"/>
    <property type="project" value="UniProtKB-SubCell"/>
</dbReference>
<dbReference type="PANTHER" id="PTHR33445:SF1">
    <property type="entry name" value="ATP SYNTHASE SUBUNIT B"/>
    <property type="match status" value="1"/>
</dbReference>
<protein>
    <recommendedName>
        <fullName evidence="13">ATP synthase subunit b</fullName>
    </recommendedName>
    <alternativeName>
        <fullName evidence="13">ATP synthase F(0) sector subunit b</fullName>
    </alternativeName>
    <alternativeName>
        <fullName evidence="13">ATPase subunit I</fullName>
    </alternativeName>
    <alternativeName>
        <fullName evidence="13">F-type ATPase subunit b</fullName>
        <shortName evidence="13">F-ATPase subunit b</shortName>
    </alternativeName>
</protein>
<evidence type="ECO:0000256" key="11">
    <source>
        <dbReference type="ARBA" id="ARBA00025614"/>
    </source>
</evidence>
<evidence type="ECO:0000256" key="1">
    <source>
        <dbReference type="ARBA" id="ARBA00005513"/>
    </source>
</evidence>
<dbReference type="PANTHER" id="PTHR33445">
    <property type="entry name" value="ATP SYNTHASE SUBUNIT B', CHLOROPLASTIC"/>
    <property type="match status" value="1"/>
</dbReference>
<dbReference type="InterPro" id="IPR002146">
    <property type="entry name" value="ATP_synth_b/b'su_bac/chlpt"/>
</dbReference>
<evidence type="ECO:0000313" key="16">
    <source>
        <dbReference type="EMBL" id="NFV81436.1"/>
    </source>
</evidence>
<evidence type="ECO:0000256" key="13">
    <source>
        <dbReference type="HAMAP-Rule" id="MF_01398"/>
    </source>
</evidence>
<dbReference type="AlphaFoldDB" id="A0A7C9QX65"/>
<keyword evidence="3 13" id="KW-0138">CF(0)</keyword>
<keyword evidence="7 13" id="KW-0406">Ion transport</keyword>
<dbReference type="Proteomes" id="UP000480684">
    <property type="component" value="Unassembled WGS sequence"/>
</dbReference>
<dbReference type="GO" id="GO:0005886">
    <property type="term" value="C:plasma membrane"/>
    <property type="evidence" value="ECO:0007669"/>
    <property type="project" value="UniProtKB-SubCell"/>
</dbReference>
<organism evidence="16 17">
    <name type="scientific">Magnetospirillum aberrantis SpK</name>
    <dbReference type="NCBI Taxonomy" id="908842"/>
    <lineage>
        <taxon>Bacteria</taxon>
        <taxon>Pseudomonadati</taxon>
        <taxon>Pseudomonadota</taxon>
        <taxon>Alphaproteobacteria</taxon>
        <taxon>Rhodospirillales</taxon>
        <taxon>Rhodospirillaceae</taxon>
        <taxon>Magnetospirillum</taxon>
    </lineage>
</organism>
<comment type="subunit">
    <text evidence="13">F-type ATPases have 2 components, F(1) - the catalytic core - and F(0) - the membrane proton channel. F(1) has five subunits: alpha(3), beta(3), gamma(1), delta(1), epsilon(1). F(0) has three main subunits: a(1), b(2) and c(10-14). The alpha and beta chains form an alternating ring which encloses part of the gamma chain. F(1) is attached to F(0) by a central stalk formed by the gamma and epsilon chains, while a peripheral stalk is formed by the delta and b chains.</text>
</comment>